<gene>
    <name evidence="2" type="ORF">RDWZM_007467</name>
</gene>
<keyword evidence="1" id="KW-0812">Transmembrane</keyword>
<dbReference type="Proteomes" id="UP001142055">
    <property type="component" value="Chromosome 3"/>
</dbReference>
<comment type="caution">
    <text evidence="2">The sequence shown here is derived from an EMBL/GenBank/DDBJ whole genome shotgun (WGS) entry which is preliminary data.</text>
</comment>
<protein>
    <submittedName>
        <fullName evidence="2">Uncharacterized protein</fullName>
    </submittedName>
</protein>
<keyword evidence="1" id="KW-1133">Transmembrane helix</keyword>
<evidence type="ECO:0000313" key="2">
    <source>
        <dbReference type="EMBL" id="KAJ6216310.1"/>
    </source>
</evidence>
<name>A0A9Q0RJG3_BLOTA</name>
<organism evidence="2 3">
    <name type="scientific">Blomia tropicalis</name>
    <name type="common">Mite</name>
    <dbReference type="NCBI Taxonomy" id="40697"/>
    <lineage>
        <taxon>Eukaryota</taxon>
        <taxon>Metazoa</taxon>
        <taxon>Ecdysozoa</taxon>
        <taxon>Arthropoda</taxon>
        <taxon>Chelicerata</taxon>
        <taxon>Arachnida</taxon>
        <taxon>Acari</taxon>
        <taxon>Acariformes</taxon>
        <taxon>Sarcoptiformes</taxon>
        <taxon>Astigmata</taxon>
        <taxon>Glycyphagoidea</taxon>
        <taxon>Echimyopodidae</taxon>
        <taxon>Blomia</taxon>
    </lineage>
</organism>
<proteinExistence type="predicted"/>
<keyword evidence="1" id="KW-0472">Membrane</keyword>
<accession>A0A9Q0RJG3</accession>
<sequence length="66" mass="7715">MAEIYLELSIVLLSIVIVLLVLLIHIIRQTLDIKRQYFDAVERKNIEKQLWIDGRHESEGQINGIT</sequence>
<evidence type="ECO:0000313" key="3">
    <source>
        <dbReference type="Proteomes" id="UP001142055"/>
    </source>
</evidence>
<keyword evidence="3" id="KW-1185">Reference proteome</keyword>
<dbReference type="EMBL" id="JAPWDV010000003">
    <property type="protein sequence ID" value="KAJ6216310.1"/>
    <property type="molecule type" value="Genomic_DNA"/>
</dbReference>
<evidence type="ECO:0000256" key="1">
    <source>
        <dbReference type="SAM" id="Phobius"/>
    </source>
</evidence>
<reference evidence="2" key="1">
    <citation type="submission" date="2022-12" db="EMBL/GenBank/DDBJ databases">
        <title>Genome assemblies of Blomia tropicalis.</title>
        <authorList>
            <person name="Cui Y."/>
        </authorList>
    </citation>
    <scope>NUCLEOTIDE SEQUENCE</scope>
    <source>
        <tissue evidence="2">Adult mites</tissue>
    </source>
</reference>
<dbReference type="AlphaFoldDB" id="A0A9Q0RJG3"/>
<feature type="transmembrane region" description="Helical" evidence="1">
    <location>
        <begin position="6"/>
        <end position="27"/>
    </location>
</feature>